<dbReference type="KEGG" id="emi:Emin_0945"/>
<gene>
    <name evidence="1" type="ordered locus">Emin_0945</name>
</gene>
<proteinExistence type="predicted"/>
<name>B2KDA2_ELUMP</name>
<dbReference type="AlphaFoldDB" id="B2KDA2"/>
<evidence type="ECO:0000313" key="1">
    <source>
        <dbReference type="EMBL" id="ACC98498.1"/>
    </source>
</evidence>
<dbReference type="STRING" id="445932.Emin_0945"/>
<dbReference type="RefSeq" id="WP_012415113.1">
    <property type="nucleotide sequence ID" value="NC_010644.1"/>
</dbReference>
<reference evidence="1 2" key="1">
    <citation type="journal article" date="2009" name="Appl. Environ. Microbiol.">
        <title>Genomic analysis of 'Elusimicrobium minutum,' the first cultivated representative of the phylum 'Elusimicrobia' (formerly termite group 1).</title>
        <authorList>
            <person name="Herlemann D.P.R."/>
            <person name="Geissinger O."/>
            <person name="Ikeda-Ohtsubo W."/>
            <person name="Kunin V."/>
            <person name="Sun H."/>
            <person name="Lapidus A."/>
            <person name="Hugenholtz P."/>
            <person name="Brune A."/>
        </authorList>
    </citation>
    <scope>NUCLEOTIDE SEQUENCE [LARGE SCALE GENOMIC DNA]</scope>
    <source>
        <strain evidence="1 2">Pei191</strain>
    </source>
</reference>
<organism evidence="1 2">
    <name type="scientific">Elusimicrobium minutum (strain Pei191)</name>
    <dbReference type="NCBI Taxonomy" id="445932"/>
    <lineage>
        <taxon>Bacteria</taxon>
        <taxon>Pseudomonadati</taxon>
        <taxon>Elusimicrobiota</taxon>
        <taxon>Elusimicrobia</taxon>
        <taxon>Elusimicrobiales</taxon>
        <taxon>Elusimicrobiaceae</taxon>
        <taxon>Elusimicrobium</taxon>
    </lineage>
</organism>
<sequence>MSGKDALQIKNFKGEVIEQHTFDSIFNKTKVKIDGKYKELNFSVFAEMWLQNEGIRVGNIVPNIANKSIETCLKLVFAGLPPEEYRDKMSFVEFRKHLESNEEGKKEAGDIIERTDYIIACFLKHLMAVTEKVEVEKIMKMSDEEVKKNSLKTSTSSQSI</sequence>
<keyword evidence="2" id="KW-1185">Reference proteome</keyword>
<dbReference type="HOGENOM" id="CLU_1649478_0_0_0"/>
<dbReference type="Proteomes" id="UP000001029">
    <property type="component" value="Chromosome"/>
</dbReference>
<evidence type="ECO:0000313" key="2">
    <source>
        <dbReference type="Proteomes" id="UP000001029"/>
    </source>
</evidence>
<protein>
    <submittedName>
        <fullName evidence="1">Uncharacterized protein</fullName>
    </submittedName>
</protein>
<dbReference type="EMBL" id="CP001055">
    <property type="protein sequence ID" value="ACC98498.1"/>
    <property type="molecule type" value="Genomic_DNA"/>
</dbReference>
<accession>B2KDA2</accession>